<keyword evidence="1" id="KW-0472">Membrane</keyword>
<feature type="transmembrane region" description="Helical" evidence="1">
    <location>
        <begin position="109"/>
        <end position="129"/>
    </location>
</feature>
<dbReference type="EMBL" id="KI913954">
    <property type="protein sequence ID" value="ETW07356.1"/>
    <property type="molecule type" value="Genomic_DNA"/>
</dbReference>
<keyword evidence="1" id="KW-1133">Transmembrane helix</keyword>
<evidence type="ECO:0000256" key="1">
    <source>
        <dbReference type="SAM" id="Phobius"/>
    </source>
</evidence>
<gene>
    <name evidence="2" type="ORF">H310_01892</name>
</gene>
<accession>A0A024ULN9</accession>
<dbReference type="GeneID" id="20078942"/>
<feature type="transmembrane region" description="Helical" evidence="1">
    <location>
        <begin position="61"/>
        <end position="84"/>
    </location>
</feature>
<dbReference type="RefSeq" id="XP_008863449.1">
    <property type="nucleotide sequence ID" value="XM_008865227.1"/>
</dbReference>
<protein>
    <submittedName>
        <fullName evidence="2">Uncharacterized protein</fullName>
    </submittedName>
</protein>
<dbReference type="VEuPathDB" id="FungiDB:H310_01892"/>
<keyword evidence="1" id="KW-0812">Transmembrane</keyword>
<organism evidence="2">
    <name type="scientific">Aphanomyces invadans</name>
    <dbReference type="NCBI Taxonomy" id="157072"/>
    <lineage>
        <taxon>Eukaryota</taxon>
        <taxon>Sar</taxon>
        <taxon>Stramenopiles</taxon>
        <taxon>Oomycota</taxon>
        <taxon>Saprolegniomycetes</taxon>
        <taxon>Saprolegniales</taxon>
        <taxon>Verrucalvaceae</taxon>
        <taxon>Aphanomyces</taxon>
    </lineage>
</organism>
<name>A0A024ULN9_9STRA</name>
<reference evidence="2" key="1">
    <citation type="submission" date="2013-12" db="EMBL/GenBank/DDBJ databases">
        <title>The Genome Sequence of Aphanomyces invadans NJM9701.</title>
        <authorList>
            <consortium name="The Broad Institute Genomics Platform"/>
            <person name="Russ C."/>
            <person name="Tyler B."/>
            <person name="van West P."/>
            <person name="Dieguez-Uribeondo J."/>
            <person name="Young S.K."/>
            <person name="Zeng Q."/>
            <person name="Gargeya S."/>
            <person name="Fitzgerald M."/>
            <person name="Abouelleil A."/>
            <person name="Alvarado L."/>
            <person name="Chapman S.B."/>
            <person name="Gainer-Dewar J."/>
            <person name="Goldberg J."/>
            <person name="Griggs A."/>
            <person name="Gujja S."/>
            <person name="Hansen M."/>
            <person name="Howarth C."/>
            <person name="Imamovic A."/>
            <person name="Ireland A."/>
            <person name="Larimer J."/>
            <person name="McCowan C."/>
            <person name="Murphy C."/>
            <person name="Pearson M."/>
            <person name="Poon T.W."/>
            <person name="Priest M."/>
            <person name="Roberts A."/>
            <person name="Saif S."/>
            <person name="Shea T."/>
            <person name="Sykes S."/>
            <person name="Wortman J."/>
            <person name="Nusbaum C."/>
            <person name="Birren B."/>
        </authorList>
    </citation>
    <scope>NUCLEOTIDE SEQUENCE [LARGE SCALE GENOMIC DNA]</scope>
    <source>
        <strain evidence="2">NJM9701</strain>
    </source>
</reference>
<sequence>MDGAKIGVNWKLGGQRSIAAATFDQGRDKLNVTPNGATAVRVDRNGAHTTIRGGSSVRAHFAAATAIVLVTLIPSAIIATQVSAATTRRVSFGWRIVAATTRGTRTTPAAIIAAVAVTSVMAGVAIAYLA</sequence>
<proteinExistence type="predicted"/>
<evidence type="ECO:0000313" key="2">
    <source>
        <dbReference type="EMBL" id="ETW07356.1"/>
    </source>
</evidence>
<dbReference type="AlphaFoldDB" id="A0A024ULN9"/>